<gene>
    <name evidence="1" type="ORF">ABT39_MTgene1955</name>
</gene>
<dbReference type="EMBL" id="LKAM01000013">
    <property type="protein sequence ID" value="KUM46149.1"/>
    <property type="molecule type" value="Genomic_DNA"/>
</dbReference>
<comment type="caution">
    <text evidence="1">The sequence shown here is derived from an EMBL/GenBank/DDBJ whole genome shotgun (WGS) entry which is preliminary data.</text>
</comment>
<keyword evidence="1" id="KW-0496">Mitochondrion</keyword>
<sequence>MEAFAFRLSTFMLARFTMNRTREIMLCSQLPFTDSPMYLQRTNNGMTPYQLGEDIAT</sequence>
<evidence type="ECO:0000313" key="1">
    <source>
        <dbReference type="EMBL" id="KUM46149.1"/>
    </source>
</evidence>
<accession>A0A101LVK1</accession>
<organism evidence="1">
    <name type="scientific">Picea glauca</name>
    <name type="common">White spruce</name>
    <name type="synonym">Pinus glauca</name>
    <dbReference type="NCBI Taxonomy" id="3330"/>
    <lineage>
        <taxon>Eukaryota</taxon>
        <taxon>Viridiplantae</taxon>
        <taxon>Streptophyta</taxon>
        <taxon>Embryophyta</taxon>
        <taxon>Tracheophyta</taxon>
        <taxon>Spermatophyta</taxon>
        <taxon>Pinopsida</taxon>
        <taxon>Pinidae</taxon>
        <taxon>Conifers I</taxon>
        <taxon>Pinales</taxon>
        <taxon>Pinaceae</taxon>
        <taxon>Picea</taxon>
    </lineage>
</organism>
<name>A0A101LVK1_PICGL</name>
<reference evidence="1" key="1">
    <citation type="journal article" date="2015" name="Genome Biol. Evol.">
        <title>Organellar Genomes of White Spruce (Picea glauca): Assembly and Annotation.</title>
        <authorList>
            <person name="Jackman S.D."/>
            <person name="Warren R.L."/>
            <person name="Gibb E.A."/>
            <person name="Vandervalk B.P."/>
            <person name="Mohamadi H."/>
            <person name="Chu J."/>
            <person name="Raymond A."/>
            <person name="Pleasance S."/>
            <person name="Coope R."/>
            <person name="Wildung M.R."/>
            <person name="Ritland C.E."/>
            <person name="Bousquet J."/>
            <person name="Jones S.J."/>
            <person name="Bohlmann J."/>
            <person name="Birol I."/>
        </authorList>
    </citation>
    <scope>NUCLEOTIDE SEQUENCE [LARGE SCALE GENOMIC DNA]</scope>
    <source>
        <tissue evidence="1">Flushing bud</tissue>
    </source>
</reference>
<protein>
    <submittedName>
        <fullName evidence="1">Uncharacterized protein</fullName>
    </submittedName>
</protein>
<dbReference type="AlphaFoldDB" id="A0A101LVK1"/>
<geneLocation type="mitochondrion" evidence="1"/>
<proteinExistence type="predicted"/>